<dbReference type="VEuPathDB" id="FungiDB:jhhlp_002754"/>
<gene>
    <name evidence="5" type="ORF">jhhlp_002754</name>
</gene>
<feature type="domain" description="Carboxylesterase type B" evidence="4">
    <location>
        <begin position="36"/>
        <end position="535"/>
    </location>
</feature>
<dbReference type="InterPro" id="IPR019819">
    <property type="entry name" value="Carboxylesterase_B_CS"/>
</dbReference>
<sequence>MKDEDDQAMKPNYLAFEMLPALISLALVAPAMAVAPLVDLGYTQLQGVSQASGATQWLGVGYAAAPVGVMRFGAPLDPPPTREVVDVTQFKPICLPRSPNDFTMQPNRRFNVSEDCLYLNIFAPTAATAEEPVPVMYFVQGGGFESNSNANFNGSALAMFGDIMVVQVNYRVGPFGFLQSQEVEEQASLNNGLKDLIQGLRWLKRHVSKFGGDPNQIVIAGDSAGATSIALLLAAFPDEDPGLFQGAIMESVSLATIRDMSQGQEQYQCLVDAAGCSTAPDSFACLIAANASALQTENCQFNPHLDDRLIQAPMLTRFAEGKYLRVPTIAGSCTDEGTKGVPKDTDTIEAALEFVNNQASGALSEESLALIRETYLDVEQPTFNNSGRFWRHLATAHGDFRAHCVTAKIQDAQARDGVMTWNYRYGVLDEEQEMLGFGAYHTVELNGVFGPNNTDGAPPKSYAGDNAPIVPVTMAYWAKFVRSLDPNAAAAEFVAQVESGDMPEWMPWTTESKQRLLFQTGNTQMEEMPQEQQDNCAMLDAMLAAIETPSQESGSVQLARIGGGASAEEAGEPTLQSGGVVVVRRQILGVGVAQVVGACLAAALVLV</sequence>
<organism evidence="5 6">
    <name type="scientific">Lomentospora prolificans</name>
    <dbReference type="NCBI Taxonomy" id="41688"/>
    <lineage>
        <taxon>Eukaryota</taxon>
        <taxon>Fungi</taxon>
        <taxon>Dikarya</taxon>
        <taxon>Ascomycota</taxon>
        <taxon>Pezizomycotina</taxon>
        <taxon>Sordariomycetes</taxon>
        <taxon>Hypocreomycetidae</taxon>
        <taxon>Microascales</taxon>
        <taxon>Microascaceae</taxon>
        <taxon>Lomentospora</taxon>
    </lineage>
</organism>
<dbReference type="OrthoDB" id="408631at2759"/>
<dbReference type="PROSITE" id="PS00122">
    <property type="entry name" value="CARBOXYLESTERASE_B_1"/>
    <property type="match status" value="1"/>
</dbReference>
<evidence type="ECO:0000256" key="1">
    <source>
        <dbReference type="ARBA" id="ARBA00005964"/>
    </source>
</evidence>
<dbReference type="EC" id="3.1.1.-" evidence="3"/>
<dbReference type="InterPro" id="IPR002018">
    <property type="entry name" value="CarbesteraseB"/>
</dbReference>
<dbReference type="STRING" id="41688.A0A2N3NEZ2"/>
<name>A0A2N3NEZ2_9PEZI</name>
<dbReference type="PROSITE" id="PS00941">
    <property type="entry name" value="CARBOXYLESTERASE_B_2"/>
    <property type="match status" value="1"/>
</dbReference>
<evidence type="ECO:0000259" key="4">
    <source>
        <dbReference type="Pfam" id="PF00135"/>
    </source>
</evidence>
<evidence type="ECO:0000313" key="6">
    <source>
        <dbReference type="Proteomes" id="UP000233524"/>
    </source>
</evidence>
<dbReference type="InterPro" id="IPR050309">
    <property type="entry name" value="Type-B_Carboxylest/Lipase"/>
</dbReference>
<reference evidence="5 6" key="1">
    <citation type="journal article" date="2017" name="G3 (Bethesda)">
        <title>First Draft Genome Sequence of the Pathogenic Fungus Lomentospora prolificans (Formerly Scedosporium prolificans).</title>
        <authorList>
            <person name="Luo R."/>
            <person name="Zimin A."/>
            <person name="Workman R."/>
            <person name="Fan Y."/>
            <person name="Pertea G."/>
            <person name="Grossman N."/>
            <person name="Wear M.P."/>
            <person name="Jia B."/>
            <person name="Miller H."/>
            <person name="Casadevall A."/>
            <person name="Timp W."/>
            <person name="Zhang S.X."/>
            <person name="Salzberg S.L."/>
        </authorList>
    </citation>
    <scope>NUCLEOTIDE SEQUENCE [LARGE SCALE GENOMIC DNA]</scope>
    <source>
        <strain evidence="5 6">JHH-5317</strain>
    </source>
</reference>
<keyword evidence="6" id="KW-1185">Reference proteome</keyword>
<dbReference type="InterPro" id="IPR019826">
    <property type="entry name" value="Carboxylesterase_B_AS"/>
</dbReference>
<proteinExistence type="inferred from homology"/>
<dbReference type="Proteomes" id="UP000233524">
    <property type="component" value="Unassembled WGS sequence"/>
</dbReference>
<dbReference type="Gene3D" id="3.40.50.1820">
    <property type="entry name" value="alpha/beta hydrolase"/>
    <property type="match status" value="1"/>
</dbReference>
<keyword evidence="2 3" id="KW-0378">Hydrolase</keyword>
<dbReference type="SUPFAM" id="SSF53474">
    <property type="entry name" value="alpha/beta-Hydrolases"/>
    <property type="match status" value="1"/>
</dbReference>
<evidence type="ECO:0000313" key="5">
    <source>
        <dbReference type="EMBL" id="PKS10995.1"/>
    </source>
</evidence>
<dbReference type="InterPro" id="IPR029058">
    <property type="entry name" value="AB_hydrolase_fold"/>
</dbReference>
<dbReference type="AlphaFoldDB" id="A0A2N3NEZ2"/>
<dbReference type="InParanoid" id="A0A2N3NEZ2"/>
<evidence type="ECO:0000256" key="2">
    <source>
        <dbReference type="ARBA" id="ARBA00022801"/>
    </source>
</evidence>
<accession>A0A2N3NEZ2</accession>
<dbReference type="EMBL" id="NLAX01000008">
    <property type="protein sequence ID" value="PKS10995.1"/>
    <property type="molecule type" value="Genomic_DNA"/>
</dbReference>
<comment type="similarity">
    <text evidence="1 3">Belongs to the type-B carboxylesterase/lipase family.</text>
</comment>
<dbReference type="PANTHER" id="PTHR11559">
    <property type="entry name" value="CARBOXYLESTERASE"/>
    <property type="match status" value="1"/>
</dbReference>
<dbReference type="Pfam" id="PF00135">
    <property type="entry name" value="COesterase"/>
    <property type="match status" value="1"/>
</dbReference>
<evidence type="ECO:0000256" key="3">
    <source>
        <dbReference type="RuleBase" id="RU361235"/>
    </source>
</evidence>
<comment type="caution">
    <text evidence="5">The sequence shown here is derived from an EMBL/GenBank/DDBJ whole genome shotgun (WGS) entry which is preliminary data.</text>
</comment>
<protein>
    <recommendedName>
        <fullName evidence="3">Carboxylic ester hydrolase</fullName>
        <ecNumber evidence="3">3.1.1.-</ecNumber>
    </recommendedName>
</protein>
<dbReference type="GO" id="GO:0016787">
    <property type="term" value="F:hydrolase activity"/>
    <property type="evidence" value="ECO:0007669"/>
    <property type="project" value="UniProtKB-KW"/>
</dbReference>